<dbReference type="InterPro" id="IPR006703">
    <property type="entry name" value="G_AIG1"/>
</dbReference>
<name>A0A4W5L3U5_9TELE</name>
<keyword evidence="2" id="KW-0547">Nucleotide-binding</keyword>
<protein>
    <recommendedName>
        <fullName evidence="6">AIG1-type G domain-containing protein</fullName>
    </recommendedName>
</protein>
<dbReference type="FunFam" id="3.40.50.300:FF:000366">
    <property type="entry name" value="GTPase, IMAP family member 2"/>
    <property type="match status" value="3"/>
</dbReference>
<reference evidence="7" key="3">
    <citation type="submission" date="2025-09" db="UniProtKB">
        <authorList>
            <consortium name="Ensembl"/>
        </authorList>
    </citation>
    <scope>IDENTIFICATION</scope>
</reference>
<proteinExistence type="inferred from homology"/>
<feature type="domain" description="AIG1-type G" evidence="6">
    <location>
        <begin position="16"/>
        <end position="227"/>
    </location>
</feature>
<dbReference type="InterPro" id="IPR027417">
    <property type="entry name" value="P-loop_NTPase"/>
</dbReference>
<evidence type="ECO:0000259" key="6">
    <source>
        <dbReference type="PROSITE" id="PS51720"/>
    </source>
</evidence>
<evidence type="ECO:0000256" key="3">
    <source>
        <dbReference type="ARBA" id="ARBA00023134"/>
    </source>
</evidence>
<dbReference type="SUPFAM" id="SSF52540">
    <property type="entry name" value="P-loop containing nucleoside triphosphate hydrolases"/>
    <property type="match status" value="3"/>
</dbReference>
<keyword evidence="5" id="KW-0732">Signal</keyword>
<evidence type="ECO:0000313" key="8">
    <source>
        <dbReference type="Proteomes" id="UP000314982"/>
    </source>
</evidence>
<dbReference type="Pfam" id="PF04548">
    <property type="entry name" value="AIG1"/>
    <property type="match status" value="3"/>
</dbReference>
<accession>A0A4W5L3U5</accession>
<feature type="domain" description="AIG1-type G" evidence="6">
    <location>
        <begin position="279"/>
        <end position="489"/>
    </location>
</feature>
<dbReference type="GO" id="GO:0005525">
    <property type="term" value="F:GTP binding"/>
    <property type="evidence" value="ECO:0007669"/>
    <property type="project" value="UniProtKB-KW"/>
</dbReference>
<feature type="coiled-coil region" evidence="4">
    <location>
        <begin position="647"/>
        <end position="698"/>
    </location>
</feature>
<dbReference type="AlphaFoldDB" id="A0A4W5L3U5"/>
<feature type="chain" id="PRO_5021488023" description="AIG1-type G domain-containing protein" evidence="5">
    <location>
        <begin position="30"/>
        <end position="706"/>
    </location>
</feature>
<comment type="similarity">
    <text evidence="1">Belongs to the TRAFAC class TrmE-Era-EngA-EngB-Septin-like GTPase superfamily. AIG1/Toc34/Toc159-like paraseptin GTPase family. IAN subfamily.</text>
</comment>
<evidence type="ECO:0000256" key="4">
    <source>
        <dbReference type="SAM" id="Coils"/>
    </source>
</evidence>
<dbReference type="GeneTree" id="ENSGT01150000286992"/>
<feature type="signal peptide" evidence="5">
    <location>
        <begin position="1"/>
        <end position="29"/>
    </location>
</feature>
<dbReference type="STRING" id="62062.ENSHHUP00000018455"/>
<dbReference type="Ensembl" id="ENSHHUT00000019124.1">
    <property type="protein sequence ID" value="ENSHHUP00000018455.1"/>
    <property type="gene ID" value="ENSHHUG00000011519.1"/>
</dbReference>
<keyword evidence="4" id="KW-0175">Coiled coil</keyword>
<keyword evidence="8" id="KW-1185">Reference proteome</keyword>
<evidence type="ECO:0000256" key="5">
    <source>
        <dbReference type="SAM" id="SignalP"/>
    </source>
</evidence>
<dbReference type="Proteomes" id="UP000314982">
    <property type="component" value="Unassembled WGS sequence"/>
</dbReference>
<reference evidence="7" key="2">
    <citation type="submission" date="2025-08" db="UniProtKB">
        <authorList>
            <consortium name="Ensembl"/>
        </authorList>
    </citation>
    <scope>IDENTIFICATION</scope>
</reference>
<dbReference type="InterPro" id="IPR045058">
    <property type="entry name" value="GIMA/IAN/Toc"/>
</dbReference>
<evidence type="ECO:0000256" key="2">
    <source>
        <dbReference type="ARBA" id="ARBA00022741"/>
    </source>
</evidence>
<keyword evidence="3" id="KW-0342">GTP-binding</keyword>
<dbReference type="Gene3D" id="3.40.50.300">
    <property type="entry name" value="P-loop containing nucleotide triphosphate hydrolases"/>
    <property type="match status" value="3"/>
</dbReference>
<organism evidence="7 8">
    <name type="scientific">Hucho hucho</name>
    <name type="common">huchen</name>
    <dbReference type="NCBI Taxonomy" id="62062"/>
    <lineage>
        <taxon>Eukaryota</taxon>
        <taxon>Metazoa</taxon>
        <taxon>Chordata</taxon>
        <taxon>Craniata</taxon>
        <taxon>Vertebrata</taxon>
        <taxon>Euteleostomi</taxon>
        <taxon>Actinopterygii</taxon>
        <taxon>Neopterygii</taxon>
        <taxon>Teleostei</taxon>
        <taxon>Protacanthopterygii</taxon>
        <taxon>Salmoniformes</taxon>
        <taxon>Salmonidae</taxon>
        <taxon>Salmoninae</taxon>
        <taxon>Hucho</taxon>
    </lineage>
</organism>
<reference evidence="8" key="1">
    <citation type="submission" date="2018-06" db="EMBL/GenBank/DDBJ databases">
        <title>Genome assembly of Danube salmon.</title>
        <authorList>
            <person name="Macqueen D.J."/>
            <person name="Gundappa M.K."/>
        </authorList>
    </citation>
    <scope>NUCLEOTIDE SEQUENCE [LARGE SCALE GENOMIC DNA]</scope>
</reference>
<dbReference type="CDD" id="cd01852">
    <property type="entry name" value="AIG1"/>
    <property type="match status" value="1"/>
</dbReference>
<evidence type="ECO:0000313" key="7">
    <source>
        <dbReference type="Ensembl" id="ENSHHUP00000018455.1"/>
    </source>
</evidence>
<evidence type="ECO:0000256" key="1">
    <source>
        <dbReference type="ARBA" id="ARBA00008535"/>
    </source>
</evidence>
<dbReference type="PANTHER" id="PTHR10903:SF62">
    <property type="entry name" value="GTPASE IMAP FAMILY MEMBER 4-LIKE-RELATED"/>
    <property type="match status" value="1"/>
</dbReference>
<dbReference type="PROSITE" id="PS51720">
    <property type="entry name" value="G_AIG1"/>
    <property type="match status" value="3"/>
</dbReference>
<feature type="domain" description="AIG1-type G" evidence="6">
    <location>
        <begin position="490"/>
        <end position="682"/>
    </location>
</feature>
<dbReference type="PANTHER" id="PTHR10903">
    <property type="entry name" value="GTPASE, IMAP FAMILY MEMBER-RELATED"/>
    <property type="match status" value="1"/>
</dbReference>
<sequence>HTENTCRQAWRVSSYSLLVVLLEIVSCRSGKSSAGNTIIGRGKGEFKISCSANSKTHMCEAKTKIINGRNLTVVDTPGFFDTDIPEEELKPELVKCIVECAPGPHAFLIVLRVDRYTVHEEQVIEEIAKCFSPEAFKYATVLFTYGDQLSEGITIQDFVKTNKKLNNLVEKCGGRCHVIDNKYWNTNQKGQYRNNQDQVADLLNTIEKMVRENGGGCYTNEMLQEVERLKQDVMIDCESQAWAGQVSDSPVYVCVCVRTYVLIQKNTSRQARRVSPYSLLVVLIVLLGKTGLGKSSSGNTIFGGGEEEFKINSSANSETHKCEAKTKIINGRKITVVDTPGLFDTVVPEEELEPELVKCIVECAPGPHAFLIVLRVDRYTDQEEQVITKIEECFSPEAFKYATVLFTHGYQLKGRAIDDFVKINKKLSEFVEKCGGRCHVIDNEFWNNSQQGQYSNNQDQVAELLNTIEKMVRQNGGRCYTNKLFETSNPMRIVLLGKTGSGKSIVQPTSKHTCEAKTNIINGRNLTVVDTPGFFDTVVPEEELKPELVKCIVECAPGPHAFLIVLRVDRYTVREEQVIGEIAKCFSPEAFKYATVLFTYGDQLPEGKTIQDFVKTNKKLNNLVEKCGGRCHVIDNKYWNTNQKGQYRNNQDQVAELLNTIEKMVRENGGGCYTNEMLQEVERLKQAERRVLERQTARCQRKRLKN</sequence>